<comment type="caution">
    <text evidence="1">The sequence shown here is derived from an EMBL/GenBank/DDBJ whole genome shotgun (WGS) entry which is preliminary data.</text>
</comment>
<evidence type="ECO:0000313" key="3">
    <source>
        <dbReference type="Proteomes" id="UP000199541"/>
    </source>
</evidence>
<dbReference type="Proteomes" id="UP000199541">
    <property type="component" value="Unassembled WGS sequence"/>
</dbReference>
<keyword evidence="3" id="KW-1185">Reference proteome</keyword>
<proteinExistence type="predicted"/>
<reference evidence="2 3" key="2">
    <citation type="submission" date="2016-10" db="EMBL/GenBank/DDBJ databases">
        <authorList>
            <person name="Varghese N."/>
            <person name="Submissions S."/>
        </authorList>
    </citation>
    <scope>NUCLEOTIDE SEQUENCE [LARGE SCALE GENOMIC DNA]</scope>
    <source>
        <strain evidence="2 3">DSM 24802</strain>
    </source>
</reference>
<evidence type="ECO:0000313" key="1">
    <source>
        <dbReference type="EMBL" id="GHE01601.1"/>
    </source>
</evidence>
<sequence length="125" mass="13459">MPVPTLTKLQFAEGLWTGRLSGTDEAEPALEITHLDRPVPGTRLTPDPAAPGNWRLEVPIPAAALSEGVQTILIRHGPSGTLLEHITIVTGAALEDDLRAELALLRAELDMLKKAFRRHCAEGEG</sequence>
<protein>
    <submittedName>
        <fullName evidence="1">Uncharacterized protein</fullName>
    </submittedName>
</protein>
<reference evidence="1" key="3">
    <citation type="submission" date="2023-06" db="EMBL/GenBank/DDBJ databases">
        <authorList>
            <person name="Sun Q."/>
            <person name="Zhou Y."/>
        </authorList>
    </citation>
    <scope>NUCLEOTIDE SEQUENCE</scope>
    <source>
        <strain evidence="1">CGMCC 1.10859</strain>
    </source>
</reference>
<dbReference type="AlphaFoldDB" id="A0AAN4ZZM9"/>
<dbReference type="Proteomes" id="UP000634647">
    <property type="component" value="Unassembled WGS sequence"/>
</dbReference>
<dbReference type="RefSeq" id="WP_035845077.1">
    <property type="nucleotide sequence ID" value="NZ_BNAB01000007.1"/>
</dbReference>
<accession>A0AAN4ZZM9</accession>
<gene>
    <name evidence="1" type="ORF">GCM10008024_17540</name>
    <name evidence="2" type="ORF">SAMN05444006_108197</name>
</gene>
<evidence type="ECO:0000313" key="2">
    <source>
        <dbReference type="EMBL" id="SDW98206.1"/>
    </source>
</evidence>
<evidence type="ECO:0000313" key="4">
    <source>
        <dbReference type="Proteomes" id="UP000634647"/>
    </source>
</evidence>
<organism evidence="1 4">
    <name type="scientific">Allgaiera indica</name>
    <dbReference type="NCBI Taxonomy" id="765699"/>
    <lineage>
        <taxon>Bacteria</taxon>
        <taxon>Pseudomonadati</taxon>
        <taxon>Pseudomonadota</taxon>
        <taxon>Alphaproteobacteria</taxon>
        <taxon>Rhodobacterales</taxon>
        <taxon>Paracoccaceae</taxon>
        <taxon>Allgaiera</taxon>
    </lineage>
</organism>
<name>A0AAN4ZZM9_9RHOB</name>
<dbReference type="EMBL" id="BNAB01000007">
    <property type="protein sequence ID" value="GHE01601.1"/>
    <property type="molecule type" value="Genomic_DNA"/>
</dbReference>
<dbReference type="EMBL" id="FNOB01000008">
    <property type="protein sequence ID" value="SDW98206.1"/>
    <property type="molecule type" value="Genomic_DNA"/>
</dbReference>
<reference evidence="1" key="1">
    <citation type="journal article" date="2014" name="Int. J. Syst. Evol. Microbiol.">
        <title>Complete genome sequence of Corynebacterium casei LMG S-19264T (=DSM 44701T), isolated from a smear-ripened cheese.</title>
        <authorList>
            <consortium name="US DOE Joint Genome Institute (JGI-PGF)"/>
            <person name="Walter F."/>
            <person name="Albersmeier A."/>
            <person name="Kalinowski J."/>
            <person name="Ruckert C."/>
        </authorList>
    </citation>
    <scope>NUCLEOTIDE SEQUENCE</scope>
    <source>
        <strain evidence="1">CGMCC 1.10859</strain>
    </source>
</reference>